<dbReference type="AlphaFoldDB" id="A0A0F8W9I5"/>
<evidence type="ECO:0000256" key="1">
    <source>
        <dbReference type="SAM" id="Phobius"/>
    </source>
</evidence>
<evidence type="ECO:0000313" key="2">
    <source>
        <dbReference type="EMBL" id="KKK53283.1"/>
    </source>
</evidence>
<keyword evidence="1" id="KW-0472">Membrane</keyword>
<name>A0A0F8W9I5_9ZZZZ</name>
<gene>
    <name evidence="2" type="ORF">LCGC14_3096320</name>
</gene>
<feature type="transmembrane region" description="Helical" evidence="1">
    <location>
        <begin position="12"/>
        <end position="32"/>
    </location>
</feature>
<keyword evidence="1" id="KW-0812">Transmembrane</keyword>
<sequence>APVQPMPPILDAVMFGAVWLVLFCWHFSMNYFGGKK</sequence>
<dbReference type="EMBL" id="LAZR01066585">
    <property type="protein sequence ID" value="KKK53283.1"/>
    <property type="molecule type" value="Genomic_DNA"/>
</dbReference>
<organism evidence="2">
    <name type="scientific">marine sediment metagenome</name>
    <dbReference type="NCBI Taxonomy" id="412755"/>
    <lineage>
        <taxon>unclassified sequences</taxon>
        <taxon>metagenomes</taxon>
        <taxon>ecological metagenomes</taxon>
    </lineage>
</organism>
<proteinExistence type="predicted"/>
<accession>A0A0F8W9I5</accession>
<protein>
    <submittedName>
        <fullName evidence="2">Uncharacterized protein</fullName>
    </submittedName>
</protein>
<reference evidence="2" key="1">
    <citation type="journal article" date="2015" name="Nature">
        <title>Complex archaea that bridge the gap between prokaryotes and eukaryotes.</title>
        <authorList>
            <person name="Spang A."/>
            <person name="Saw J.H."/>
            <person name="Jorgensen S.L."/>
            <person name="Zaremba-Niedzwiedzka K."/>
            <person name="Martijn J."/>
            <person name="Lind A.E."/>
            <person name="van Eijk R."/>
            <person name="Schleper C."/>
            <person name="Guy L."/>
            <person name="Ettema T.J."/>
        </authorList>
    </citation>
    <scope>NUCLEOTIDE SEQUENCE</scope>
</reference>
<feature type="non-terminal residue" evidence="2">
    <location>
        <position position="1"/>
    </location>
</feature>
<comment type="caution">
    <text evidence="2">The sequence shown here is derived from an EMBL/GenBank/DDBJ whole genome shotgun (WGS) entry which is preliminary data.</text>
</comment>
<keyword evidence="1" id="KW-1133">Transmembrane helix</keyword>